<comment type="similarity">
    <text evidence="1">Belongs to the peptidase A1 family.</text>
</comment>
<evidence type="ECO:0000256" key="1">
    <source>
        <dbReference type="ARBA" id="ARBA00007447"/>
    </source>
</evidence>
<dbReference type="SUPFAM" id="SSF50630">
    <property type="entry name" value="Acid proteases"/>
    <property type="match status" value="1"/>
</dbReference>
<dbReference type="AlphaFoldDB" id="A0A2G5I099"/>
<dbReference type="InterPro" id="IPR033121">
    <property type="entry name" value="PEPTIDASE_A1"/>
</dbReference>
<evidence type="ECO:0000256" key="2">
    <source>
        <dbReference type="SAM" id="Phobius"/>
    </source>
</evidence>
<dbReference type="GO" id="GO:0000324">
    <property type="term" value="C:fungal-type vacuole"/>
    <property type="evidence" value="ECO:0007669"/>
    <property type="project" value="TreeGrafter"/>
</dbReference>
<dbReference type="PANTHER" id="PTHR47966:SF51">
    <property type="entry name" value="BETA-SITE APP-CLEAVING ENZYME, ISOFORM A-RELATED"/>
    <property type="match status" value="1"/>
</dbReference>
<dbReference type="GO" id="GO:0006508">
    <property type="term" value="P:proteolysis"/>
    <property type="evidence" value="ECO:0007669"/>
    <property type="project" value="InterPro"/>
</dbReference>
<dbReference type="Proteomes" id="UP000230605">
    <property type="component" value="Chromosome 2"/>
</dbReference>
<dbReference type="PROSITE" id="PS51767">
    <property type="entry name" value="PEPTIDASE_A1"/>
    <property type="match status" value="1"/>
</dbReference>
<comment type="caution">
    <text evidence="4">The sequence shown here is derived from an EMBL/GenBank/DDBJ whole genome shotgun (WGS) entry which is preliminary data.</text>
</comment>
<name>A0A2G5I099_CERBT</name>
<organism evidence="4 5">
    <name type="scientific">Cercospora beticola</name>
    <name type="common">Sugarbeet leaf spot fungus</name>
    <dbReference type="NCBI Taxonomy" id="122368"/>
    <lineage>
        <taxon>Eukaryota</taxon>
        <taxon>Fungi</taxon>
        <taxon>Dikarya</taxon>
        <taxon>Ascomycota</taxon>
        <taxon>Pezizomycotina</taxon>
        <taxon>Dothideomycetes</taxon>
        <taxon>Dothideomycetidae</taxon>
        <taxon>Mycosphaerellales</taxon>
        <taxon>Mycosphaerellaceae</taxon>
        <taxon>Cercospora</taxon>
    </lineage>
</organism>
<feature type="domain" description="Peptidase A1" evidence="3">
    <location>
        <begin position="23"/>
        <end position="382"/>
    </location>
</feature>
<accession>A0A2G5I099</accession>
<dbReference type="CDD" id="cd05471">
    <property type="entry name" value="pepsin_like"/>
    <property type="match status" value="1"/>
</dbReference>
<dbReference type="PRINTS" id="PR00792">
    <property type="entry name" value="PEPSIN"/>
</dbReference>
<dbReference type="InterPro" id="IPR021109">
    <property type="entry name" value="Peptidase_aspartic_dom_sf"/>
</dbReference>
<dbReference type="InterPro" id="IPR034164">
    <property type="entry name" value="Pepsin-like_dom"/>
</dbReference>
<proteinExistence type="inferred from homology"/>
<evidence type="ECO:0000259" key="3">
    <source>
        <dbReference type="PROSITE" id="PS51767"/>
    </source>
</evidence>
<keyword evidence="2" id="KW-0472">Membrane</keyword>
<dbReference type="OrthoDB" id="4074350at2759"/>
<keyword evidence="2" id="KW-1133">Transmembrane helix</keyword>
<reference evidence="4 5" key="1">
    <citation type="submission" date="2015-10" db="EMBL/GenBank/DDBJ databases">
        <title>The cercosporin biosynthetic gene cluster was horizontally transferred to several fungal lineages and shown to be expanded in Cercospora beticola based on microsynteny with recipient genomes.</title>
        <authorList>
            <person name="De Jonge R."/>
            <person name="Ebert M.K."/>
            <person name="Suttle J.C."/>
            <person name="Jurick Ii W.M."/>
            <person name="Secor G.A."/>
            <person name="Thomma B.P."/>
            <person name="Van De Peer Y."/>
            <person name="Bolton M.D."/>
        </authorList>
    </citation>
    <scope>NUCLEOTIDE SEQUENCE [LARGE SCALE GENOMIC DNA]</scope>
    <source>
        <strain evidence="4 5">09-40</strain>
    </source>
</reference>
<evidence type="ECO:0000313" key="5">
    <source>
        <dbReference type="Proteomes" id="UP000230605"/>
    </source>
</evidence>
<dbReference type="PANTHER" id="PTHR47966">
    <property type="entry name" value="BETA-SITE APP-CLEAVING ENZYME, ISOFORM A-RELATED"/>
    <property type="match status" value="1"/>
</dbReference>
<dbReference type="EMBL" id="LKMD01000102">
    <property type="protein sequence ID" value="PIA98224.1"/>
    <property type="molecule type" value="Genomic_DNA"/>
</dbReference>
<protein>
    <recommendedName>
        <fullName evidence="3">Peptidase A1 domain-containing protein</fullName>
    </recommendedName>
</protein>
<dbReference type="GO" id="GO:0004190">
    <property type="term" value="F:aspartic-type endopeptidase activity"/>
    <property type="evidence" value="ECO:0007669"/>
    <property type="project" value="InterPro"/>
</dbReference>
<keyword evidence="2" id="KW-0812">Transmembrane</keyword>
<evidence type="ECO:0000313" key="4">
    <source>
        <dbReference type="EMBL" id="PIA98224.1"/>
    </source>
</evidence>
<sequence>MPHSTSPLILQSSGWGGNDGNWSTYQLNVGTPPQGFSVLPSTTSSEIWVPVPEGCNASIAGCASSRGVQSFNGVQSSGFQFNESSSWKQIGIYGLSGYDDLFPDSGDAALYGLDNISLNSPANTSTFGSQIVGGISSYNFWLGMFGLGIQPGTFSNLPNNATTLLESAKEIGLSPAASYGFYAGAAYRKSDNTERSSAPGSVVLGGYDQAAFEPSNITFPTIFAGARSLTVRLKSLVVTNTPQGAVSPMIDTSGLNVSIDSTVAQIWLPGTICDVLSDALGLHYDNGTELYFVNATMHETLLNYAPEFTFMIAAPSMINKTTAIVLPYAAFDQQIGQPWSTTNTTYFPIRRAANDTQLVLGRTFLQEAYLIVDWERQNFTLGQSLHRPGVSSDIVAIHPVSSRKDKSSEVTAGATSGIVIGVVLLALLVFGGGYFLRRHSRRRRQQDEASRTHIAELDGKAESPVGVELMSNNVHEMSSPPAMAEKEASFGGKLELEGCDGAHLVENGEIYELPGHDVGHEMDSAIAKISAERGAADVDEKASTR</sequence>
<dbReference type="Gene3D" id="2.40.70.10">
    <property type="entry name" value="Acid Proteases"/>
    <property type="match status" value="2"/>
</dbReference>
<dbReference type="InterPro" id="IPR001461">
    <property type="entry name" value="Aspartic_peptidase_A1"/>
</dbReference>
<feature type="transmembrane region" description="Helical" evidence="2">
    <location>
        <begin position="412"/>
        <end position="436"/>
    </location>
</feature>
<gene>
    <name evidence="4" type="ORF">CB0940_06585</name>
</gene>
<dbReference type="Pfam" id="PF00026">
    <property type="entry name" value="Asp"/>
    <property type="match status" value="1"/>
</dbReference>